<organism evidence="2 3">
    <name type="scientific">Bursaphelenchus okinawaensis</name>
    <dbReference type="NCBI Taxonomy" id="465554"/>
    <lineage>
        <taxon>Eukaryota</taxon>
        <taxon>Metazoa</taxon>
        <taxon>Ecdysozoa</taxon>
        <taxon>Nematoda</taxon>
        <taxon>Chromadorea</taxon>
        <taxon>Rhabditida</taxon>
        <taxon>Tylenchina</taxon>
        <taxon>Tylenchomorpha</taxon>
        <taxon>Aphelenchoidea</taxon>
        <taxon>Aphelenchoididae</taxon>
        <taxon>Bursaphelenchus</taxon>
    </lineage>
</organism>
<evidence type="ECO:0000313" key="2">
    <source>
        <dbReference type="EMBL" id="CAD5229528.1"/>
    </source>
</evidence>
<feature type="compositionally biased region" description="Basic and acidic residues" evidence="1">
    <location>
        <begin position="208"/>
        <end position="218"/>
    </location>
</feature>
<dbReference type="OrthoDB" id="10597102at2759"/>
<name>A0A811LR44_9BILA</name>
<reference evidence="2" key="1">
    <citation type="submission" date="2020-09" db="EMBL/GenBank/DDBJ databases">
        <authorList>
            <person name="Kikuchi T."/>
        </authorList>
    </citation>
    <scope>NUCLEOTIDE SEQUENCE</scope>
    <source>
        <strain evidence="2">SH1</strain>
    </source>
</reference>
<dbReference type="Proteomes" id="UP000614601">
    <property type="component" value="Unassembled WGS sequence"/>
</dbReference>
<dbReference type="AlphaFoldDB" id="A0A811LR44"/>
<keyword evidence="3" id="KW-1185">Reference proteome</keyword>
<gene>
    <name evidence="2" type="ORF">BOKJ2_LOCUS13587</name>
</gene>
<evidence type="ECO:0000256" key="1">
    <source>
        <dbReference type="SAM" id="MobiDB-lite"/>
    </source>
</evidence>
<feature type="compositionally biased region" description="Polar residues" evidence="1">
    <location>
        <begin position="138"/>
        <end position="151"/>
    </location>
</feature>
<dbReference type="EMBL" id="CAJFCW020000006">
    <property type="protein sequence ID" value="CAG9126891.1"/>
    <property type="molecule type" value="Genomic_DNA"/>
</dbReference>
<protein>
    <submittedName>
        <fullName evidence="2">Uncharacterized protein</fullName>
    </submittedName>
</protein>
<comment type="caution">
    <text evidence="2">The sequence shown here is derived from an EMBL/GenBank/DDBJ whole genome shotgun (WGS) entry which is preliminary data.</text>
</comment>
<accession>A0A811LR44</accession>
<feature type="compositionally biased region" description="Basic and acidic residues" evidence="1">
    <location>
        <begin position="115"/>
        <end position="125"/>
    </location>
</feature>
<feature type="compositionally biased region" description="Basic and acidic residues" evidence="1">
    <location>
        <begin position="172"/>
        <end position="199"/>
    </location>
</feature>
<dbReference type="EMBL" id="CAJFDH010000006">
    <property type="protein sequence ID" value="CAD5229528.1"/>
    <property type="molecule type" value="Genomic_DNA"/>
</dbReference>
<proteinExistence type="predicted"/>
<feature type="region of interest" description="Disordered" evidence="1">
    <location>
        <begin position="36"/>
        <end position="221"/>
    </location>
</feature>
<dbReference type="Proteomes" id="UP000783686">
    <property type="component" value="Unassembled WGS sequence"/>
</dbReference>
<evidence type="ECO:0000313" key="3">
    <source>
        <dbReference type="Proteomes" id="UP000614601"/>
    </source>
</evidence>
<sequence>MGRKPRKSIVPPNILRKAHDEDFLNFEEFEVETTLKSNDTTYIPPDTDKENFPTEESGNRRRLRNTKARREVKQQTDSVTMRGRRRKEAILDDEVNRDEDNGPVESSLPLEDGVDGSKEDKDASNNDKTPLVDKVQQPDPSTLDTDNSLVETEQIEDKEEGSCTQNNLELGLEEKTDKESKGNEEKDTEETGKKKAAEEARDDEEAVIDLKDGDELSKDNNIQPSGRVIVRYNGKRCKRNRVFIVTDLHPTLKVSPPKKSCMKADTSEASQNSKTFSWADSKDNQPLCEQKEFEEDGFSHNFRKTTKRQVLYNDNI</sequence>